<evidence type="ECO:0000256" key="1">
    <source>
        <dbReference type="ARBA" id="ARBA00004123"/>
    </source>
</evidence>
<sequence length="202" mass="23358">MSFNLNKSDKSLIISFKQFPDVEILILLFSNVRNSSEIKENLLSSNSSYNYSFINPKNLLNLEQLFSSIYKTLINYKNNEVKSKTLNSEFIFQLSPNKNIFDSIKRFGIAQDLKDLIVLKALNIEEKEIDKTDHSQPNSLQDHYKHILEIVDGDLIEPNDENISKITDLDLIRKNYKLGKEISTDKQILLKELIGVIQLKGY</sequence>
<dbReference type="InterPro" id="IPR013926">
    <property type="entry name" value="CGI121/TPRKB"/>
</dbReference>
<organism evidence="9 10">
    <name type="scientific">Ascoidea rubescens DSM 1968</name>
    <dbReference type="NCBI Taxonomy" id="1344418"/>
    <lineage>
        <taxon>Eukaryota</taxon>
        <taxon>Fungi</taxon>
        <taxon>Dikarya</taxon>
        <taxon>Ascomycota</taxon>
        <taxon>Saccharomycotina</taxon>
        <taxon>Saccharomycetes</taxon>
        <taxon>Ascoideaceae</taxon>
        <taxon>Ascoidea</taxon>
    </lineage>
</organism>
<evidence type="ECO:0000256" key="2">
    <source>
        <dbReference type="ARBA" id="ARBA00005546"/>
    </source>
</evidence>
<proteinExistence type="inferred from homology"/>
<protein>
    <recommendedName>
        <fullName evidence="4">EKC/KEOPS complex subunit CGI121</fullName>
    </recommendedName>
    <alternativeName>
        <fullName evidence="3">EKC/KEOPS complex subunit cgi121</fullName>
    </alternativeName>
</protein>
<keyword evidence="10" id="KW-1185">Reference proteome</keyword>
<evidence type="ECO:0000256" key="4">
    <source>
        <dbReference type="ARBA" id="ARBA00016009"/>
    </source>
</evidence>
<reference evidence="10" key="1">
    <citation type="submission" date="2016-05" db="EMBL/GenBank/DDBJ databases">
        <title>Comparative genomics of biotechnologically important yeasts.</title>
        <authorList>
            <consortium name="DOE Joint Genome Institute"/>
            <person name="Riley R."/>
            <person name="Haridas S."/>
            <person name="Wolfe K.H."/>
            <person name="Lopes M.R."/>
            <person name="Hittinger C.T."/>
            <person name="Goker M."/>
            <person name="Salamov A."/>
            <person name="Wisecaver J."/>
            <person name="Long T.M."/>
            <person name="Aerts A.L."/>
            <person name="Barry K."/>
            <person name="Choi C."/>
            <person name="Clum A."/>
            <person name="Coughlan A.Y."/>
            <person name="Deshpande S."/>
            <person name="Douglass A.P."/>
            <person name="Hanson S.J."/>
            <person name="Klenk H.-P."/>
            <person name="Labutti K."/>
            <person name="Lapidus A."/>
            <person name="Lindquist E."/>
            <person name="Lipzen A."/>
            <person name="Meier-Kolthoff J.P."/>
            <person name="Ohm R.A."/>
            <person name="Otillar R.P."/>
            <person name="Pangilinan J."/>
            <person name="Peng Y."/>
            <person name="Rokas A."/>
            <person name="Rosa C.A."/>
            <person name="Scheuner C."/>
            <person name="Sibirny A.A."/>
            <person name="Slot J.C."/>
            <person name="Stielow J.B."/>
            <person name="Sun H."/>
            <person name="Kurtzman C.P."/>
            <person name="Blackwell M."/>
            <person name="Grigoriev I.V."/>
            <person name="Jeffries T.W."/>
        </authorList>
    </citation>
    <scope>NUCLEOTIDE SEQUENCE [LARGE SCALE GENOMIC DNA]</scope>
    <source>
        <strain evidence="10">DSM 1968</strain>
    </source>
</reference>
<evidence type="ECO:0000256" key="5">
    <source>
        <dbReference type="ARBA" id="ARBA00022694"/>
    </source>
</evidence>
<comment type="subcellular location">
    <subcellularLocation>
        <location evidence="1">Nucleus</location>
    </subcellularLocation>
</comment>
<keyword evidence="6 8" id="KW-0539">Nucleus</keyword>
<dbReference type="GO" id="GO:0005829">
    <property type="term" value="C:cytosol"/>
    <property type="evidence" value="ECO:0007669"/>
    <property type="project" value="TreeGrafter"/>
</dbReference>
<dbReference type="SUPFAM" id="SSF143870">
    <property type="entry name" value="PF0523-like"/>
    <property type="match status" value="1"/>
</dbReference>
<dbReference type="InParanoid" id="A0A1D2VFF3"/>
<dbReference type="STRING" id="1344418.A0A1D2VFF3"/>
<dbReference type="GO" id="GO:0000722">
    <property type="term" value="P:telomere maintenance via recombination"/>
    <property type="evidence" value="ECO:0007669"/>
    <property type="project" value="EnsemblFungi"/>
</dbReference>
<keyword evidence="5" id="KW-0819">tRNA processing</keyword>
<dbReference type="GO" id="GO:0000049">
    <property type="term" value="F:tRNA binding"/>
    <property type="evidence" value="ECO:0007669"/>
    <property type="project" value="EnsemblFungi"/>
</dbReference>
<dbReference type="GO" id="GO:0002949">
    <property type="term" value="P:tRNA threonylcarbamoyladenosine modification"/>
    <property type="evidence" value="ECO:0007669"/>
    <property type="project" value="TreeGrafter"/>
</dbReference>
<dbReference type="Gene3D" id="3.30.2380.10">
    <property type="entry name" value="CGI121/TPRKB"/>
    <property type="match status" value="1"/>
</dbReference>
<name>A0A1D2VFF3_9ASCO</name>
<dbReference type="Pfam" id="PF08617">
    <property type="entry name" value="CGI-121"/>
    <property type="match status" value="1"/>
</dbReference>
<dbReference type="PANTHER" id="PTHR15840">
    <property type="entry name" value="CGI-121 FAMILY MEMBER"/>
    <property type="match status" value="1"/>
</dbReference>
<evidence type="ECO:0000256" key="3">
    <source>
        <dbReference type="ARBA" id="ARBA00015316"/>
    </source>
</evidence>
<gene>
    <name evidence="9" type="ORF">ASCRUDRAFT_35882</name>
</gene>
<comment type="similarity">
    <text evidence="2 8">Belongs to the CGI121/TPRKB family.</text>
</comment>
<dbReference type="OrthoDB" id="329139at2759"/>
<dbReference type="GO" id="GO:0045944">
    <property type="term" value="P:positive regulation of transcription by RNA polymerase II"/>
    <property type="evidence" value="ECO:0007669"/>
    <property type="project" value="EnsemblFungi"/>
</dbReference>
<dbReference type="EMBL" id="KV454482">
    <property type="protein sequence ID" value="ODV60391.1"/>
    <property type="molecule type" value="Genomic_DNA"/>
</dbReference>
<dbReference type="InterPro" id="IPR036504">
    <property type="entry name" value="CGI121/TPRKB_sf"/>
</dbReference>
<dbReference type="FunCoup" id="A0A1D2VFF3">
    <property type="interactions" value="505"/>
</dbReference>
<accession>A0A1D2VFF3</accession>
<dbReference type="GO" id="GO:0000408">
    <property type="term" value="C:EKC/KEOPS complex"/>
    <property type="evidence" value="ECO:0007669"/>
    <property type="project" value="EnsemblFungi"/>
</dbReference>
<evidence type="ECO:0000256" key="7">
    <source>
        <dbReference type="ARBA" id="ARBA00025043"/>
    </source>
</evidence>
<evidence type="ECO:0000256" key="8">
    <source>
        <dbReference type="RuleBase" id="RU004398"/>
    </source>
</evidence>
<dbReference type="Proteomes" id="UP000095038">
    <property type="component" value="Unassembled WGS sequence"/>
</dbReference>
<evidence type="ECO:0000313" key="10">
    <source>
        <dbReference type="Proteomes" id="UP000095038"/>
    </source>
</evidence>
<evidence type="ECO:0000256" key="6">
    <source>
        <dbReference type="ARBA" id="ARBA00023242"/>
    </source>
</evidence>
<dbReference type="RefSeq" id="XP_020046698.1">
    <property type="nucleotide sequence ID" value="XM_020190649.1"/>
</dbReference>
<evidence type="ECO:0000313" key="9">
    <source>
        <dbReference type="EMBL" id="ODV60391.1"/>
    </source>
</evidence>
<dbReference type="GeneID" id="30964285"/>
<dbReference type="GO" id="GO:0005634">
    <property type="term" value="C:nucleus"/>
    <property type="evidence" value="ECO:0007669"/>
    <property type="project" value="UniProtKB-SubCell"/>
</dbReference>
<dbReference type="PANTHER" id="PTHR15840:SF10">
    <property type="entry name" value="EKC_KEOPS COMPLEX SUBUNIT TPRKB"/>
    <property type="match status" value="1"/>
</dbReference>
<comment type="function">
    <text evidence="7">Component of the EKC/KEOPS complex that is required for the formation of a threonylcarbamoyl group on adenosine at position 37 (t(6)A37) in tRNAs that read codons beginning with adenine. The complex is probably involved in the transfer of the threonylcarbamoyl moiety of threonylcarbamoyl-AMP (TC-AMP) to the N6 group of A37. CGI121 acts as an allosteric effector that regulates the t(6)A activity of the complex. The EKC/KEOPS complex also promotes both telomere uncapping and telomere elongation. The complex is required for efficient recruitment of transcriptional coactivators. CGI121 is not required for tRNA modification.</text>
</comment>
<dbReference type="AlphaFoldDB" id="A0A1D2VFF3"/>